<dbReference type="OrthoDB" id="6436433at2759"/>
<evidence type="ECO:0000313" key="2">
    <source>
        <dbReference type="EMBL" id="GFS64803.1"/>
    </source>
</evidence>
<sequence length="618" mass="71154">MLNHSKNKLSPDVKKKFQNGNCHSSNLSQDSVSRKKSFECFFKETYNDIAAKYTFLSNQQIKKRVLDMWKKISHVPENAKKSEKANTNKLRVLIKRTVGKNNNATEESRNSLKPSLKTKTLIPLKVNVLPAPVKGSLKSEKKSTTENKRVSFNNEPEVRYRTASETSSTSTLKSLHIRKESKENAELHFNSKTSSRSYAQRFLKAKKDLGAESQIDRKFDDLLNKKCSWSYKTIKTFNCTAQRNINDPIFQIQSTIETVNIEKSIYNTSHHEKNKEFERSDFSKEKLKRNGDISNKEFEGSDGGVRDKCKNIKSSTIVHKFKGIKQNQTKNKVQTNRNTNNPRIITKPGEAKVKTNTKMNRPRRNISVVKYAESDAESQQSSSDDGIVLQSRIFNMNNDQDESNDNFPDHSDENEILETYSPDKCISINSKTIDNNLDKYSDYQTHNSSKENKNNDVDITASPQFNELVDNLHPEEDKQTNLGKSFVENKIMEKTNTLTSDTLNEFTNINPGMNTKNSENKILKNEDLEYQIFQQYQNVSSEVQSICDEIETPISNLGDEIEEDFSNETFAVEKYKSMNFHSKIIPQNEYNDKITDNGKIEFEDKNIKRENLPSKRKH</sequence>
<dbReference type="Proteomes" id="UP000886998">
    <property type="component" value="Unassembled WGS sequence"/>
</dbReference>
<name>A0A8X6IYD5_9ARAC</name>
<dbReference type="EMBL" id="BMAV01028072">
    <property type="protein sequence ID" value="GFS64803.1"/>
    <property type="molecule type" value="Genomic_DNA"/>
</dbReference>
<feature type="region of interest" description="Disordered" evidence="1">
    <location>
        <begin position="1"/>
        <end position="29"/>
    </location>
</feature>
<keyword evidence="3" id="KW-1185">Reference proteome</keyword>
<reference evidence="2" key="1">
    <citation type="submission" date="2020-08" db="EMBL/GenBank/DDBJ databases">
        <title>Multicomponent nature underlies the extraordinary mechanical properties of spider dragline silk.</title>
        <authorList>
            <person name="Kono N."/>
            <person name="Nakamura H."/>
            <person name="Mori M."/>
            <person name="Yoshida Y."/>
            <person name="Ohtoshi R."/>
            <person name="Malay A.D."/>
            <person name="Moran D.A.P."/>
            <person name="Tomita M."/>
            <person name="Numata K."/>
            <person name="Arakawa K."/>
        </authorList>
    </citation>
    <scope>NUCLEOTIDE SEQUENCE</scope>
</reference>
<dbReference type="AlphaFoldDB" id="A0A8X6IYD5"/>
<feature type="region of interest" description="Disordered" evidence="1">
    <location>
        <begin position="326"/>
        <end position="345"/>
    </location>
</feature>
<evidence type="ECO:0000313" key="3">
    <source>
        <dbReference type="Proteomes" id="UP000886998"/>
    </source>
</evidence>
<proteinExistence type="predicted"/>
<comment type="caution">
    <text evidence="2">The sequence shown here is derived from an EMBL/GenBank/DDBJ whole genome shotgun (WGS) entry which is preliminary data.</text>
</comment>
<evidence type="ECO:0000256" key="1">
    <source>
        <dbReference type="SAM" id="MobiDB-lite"/>
    </source>
</evidence>
<feature type="compositionally biased region" description="Polar residues" evidence="1">
    <location>
        <begin position="18"/>
        <end position="29"/>
    </location>
</feature>
<gene>
    <name evidence="2" type="primary">AVEN_46951_1</name>
    <name evidence="2" type="ORF">TNIN_431</name>
</gene>
<accession>A0A8X6IYD5</accession>
<organism evidence="2 3">
    <name type="scientific">Trichonephila inaurata madagascariensis</name>
    <dbReference type="NCBI Taxonomy" id="2747483"/>
    <lineage>
        <taxon>Eukaryota</taxon>
        <taxon>Metazoa</taxon>
        <taxon>Ecdysozoa</taxon>
        <taxon>Arthropoda</taxon>
        <taxon>Chelicerata</taxon>
        <taxon>Arachnida</taxon>
        <taxon>Araneae</taxon>
        <taxon>Araneomorphae</taxon>
        <taxon>Entelegynae</taxon>
        <taxon>Araneoidea</taxon>
        <taxon>Nephilidae</taxon>
        <taxon>Trichonephila</taxon>
        <taxon>Trichonephila inaurata</taxon>
    </lineage>
</organism>
<feature type="compositionally biased region" description="Low complexity" evidence="1">
    <location>
        <begin position="335"/>
        <end position="345"/>
    </location>
</feature>
<protein>
    <submittedName>
        <fullName evidence="2">Uncharacterized protein</fullName>
    </submittedName>
</protein>